<gene>
    <name evidence="1" type="ORF">WUBG_01350</name>
</gene>
<dbReference type="Proteomes" id="UP000004810">
    <property type="component" value="Unassembled WGS sequence"/>
</dbReference>
<comment type="caution">
    <text evidence="1">The sequence shown here is derived from an EMBL/GenBank/DDBJ whole genome shotgun (WGS) entry which is preliminary data.</text>
</comment>
<accession>J9EYQ6</accession>
<dbReference type="EMBL" id="ADBV01000305">
    <property type="protein sequence ID" value="EJW87736.1"/>
    <property type="molecule type" value="Genomic_DNA"/>
</dbReference>
<proteinExistence type="predicted"/>
<protein>
    <submittedName>
        <fullName evidence="1">Uncharacterized protein</fullName>
    </submittedName>
</protein>
<name>J9EYQ6_WUCBA</name>
<dbReference type="SUPFAM" id="SSF47862">
    <property type="entry name" value="Saposin"/>
    <property type="match status" value="1"/>
</dbReference>
<dbReference type="AlphaFoldDB" id="J9EYQ6"/>
<sequence length="133" mass="15407">MKQITFSKQLRRQIWNPKLFPSLSSVKFQVVKSCRISEASQPPSRQISCTVIGYATRKKLAVKFAKTYSMWLLSCQELLGLLKQRLQLYCYSLEFLDSTCNMIVDEYHNQINEMSLDNNQTNSQHCKTLTLCG</sequence>
<dbReference type="InterPro" id="IPR011001">
    <property type="entry name" value="Saposin-like"/>
</dbReference>
<evidence type="ECO:0000313" key="2">
    <source>
        <dbReference type="Proteomes" id="UP000004810"/>
    </source>
</evidence>
<dbReference type="Gene3D" id="1.10.225.10">
    <property type="entry name" value="Saposin-like"/>
    <property type="match status" value="1"/>
</dbReference>
<evidence type="ECO:0000313" key="1">
    <source>
        <dbReference type="EMBL" id="EJW87736.1"/>
    </source>
</evidence>
<organism evidence="1 2">
    <name type="scientific">Wuchereria bancrofti</name>
    <dbReference type="NCBI Taxonomy" id="6293"/>
    <lineage>
        <taxon>Eukaryota</taxon>
        <taxon>Metazoa</taxon>
        <taxon>Ecdysozoa</taxon>
        <taxon>Nematoda</taxon>
        <taxon>Chromadorea</taxon>
        <taxon>Rhabditida</taxon>
        <taxon>Spirurina</taxon>
        <taxon>Spiruromorpha</taxon>
        <taxon>Filarioidea</taxon>
        <taxon>Onchocercidae</taxon>
        <taxon>Wuchereria</taxon>
    </lineage>
</organism>
<reference evidence="2" key="1">
    <citation type="submission" date="2012-08" db="EMBL/GenBank/DDBJ databases">
        <title>The Genome Sequence of Wuchereria bancrofti.</title>
        <authorList>
            <person name="Nutman T.B."/>
            <person name="Fink D.L."/>
            <person name="Russ C."/>
            <person name="Young S."/>
            <person name="Zeng Q."/>
            <person name="Koehrsen M."/>
            <person name="Alvarado L."/>
            <person name="Berlin A."/>
            <person name="Chapman S.B."/>
            <person name="Chen Z."/>
            <person name="Freedman E."/>
            <person name="Gellesch M."/>
            <person name="Goldberg J."/>
            <person name="Griggs A."/>
            <person name="Gujja S."/>
            <person name="Heilman E.R."/>
            <person name="Heiman D."/>
            <person name="Hepburn T."/>
            <person name="Howarth C."/>
            <person name="Jen D."/>
            <person name="Larson L."/>
            <person name="Lewis B."/>
            <person name="Mehta T."/>
            <person name="Park D."/>
            <person name="Pearson M."/>
            <person name="Roberts A."/>
            <person name="Saif S."/>
            <person name="Shea T."/>
            <person name="Shenoy N."/>
            <person name="Sisk P."/>
            <person name="Stolte C."/>
            <person name="Sykes S."/>
            <person name="Walk T."/>
            <person name="White J."/>
            <person name="Yandava C."/>
            <person name="Haas B."/>
            <person name="Henn M.R."/>
            <person name="Nusbaum C."/>
            <person name="Birren B."/>
        </authorList>
    </citation>
    <scope>NUCLEOTIDE SEQUENCE [LARGE SCALE GENOMIC DNA]</scope>
    <source>
        <strain evidence="2">NA</strain>
    </source>
</reference>